<dbReference type="InterPro" id="IPR012577">
    <property type="entry name" value="NIPSNAP"/>
</dbReference>
<keyword evidence="3" id="KW-1185">Reference proteome</keyword>
<dbReference type="InterPro" id="IPR011008">
    <property type="entry name" value="Dimeric_a/b-barrel"/>
</dbReference>
<sequence>MERRTFVGASLAALGTAATGTAAEPQPGATDLYEMRAYTLTPTRRPLLDEYLSQAYIPALKRLGVGPVGVFAGPPEKDVLRVYVLAVHKTADTVATLPAKLAADAEYQKAAAGYLNAKPEEPVYQRIESSLLSAIPGMPRLERPDATKSRLFNLRVYESHNERAAAKKVEMFEAGELAIFKRVGLTPVFFASAVAGAAMPNLTYLLVFPDEAGRKAAWDQFRGDPAWLKLKATPGYADKEIVSKITNLVLTPAAYSEI</sequence>
<evidence type="ECO:0000313" key="2">
    <source>
        <dbReference type="EMBL" id="QEL20781.1"/>
    </source>
</evidence>
<dbReference type="AlphaFoldDB" id="A0A5C1ANG3"/>
<dbReference type="Gene3D" id="3.30.70.100">
    <property type="match status" value="2"/>
</dbReference>
<dbReference type="KEGG" id="lrs:PX52LOC_07897"/>
<dbReference type="EMBL" id="CP042425">
    <property type="protein sequence ID" value="QEL20781.1"/>
    <property type="molecule type" value="Genomic_DNA"/>
</dbReference>
<feature type="domain" description="NIPSNAP" evidence="1">
    <location>
        <begin position="153"/>
        <end position="256"/>
    </location>
</feature>
<gene>
    <name evidence="2" type="ORF">PX52LOC_07897</name>
</gene>
<evidence type="ECO:0000313" key="3">
    <source>
        <dbReference type="Proteomes" id="UP000324974"/>
    </source>
</evidence>
<dbReference type="OrthoDB" id="9809695at2"/>
<dbReference type="RefSeq" id="WP_149115038.1">
    <property type="nucleotide sequence ID" value="NZ_CP042425.1"/>
</dbReference>
<dbReference type="Pfam" id="PF07978">
    <property type="entry name" value="NIPSNAP"/>
    <property type="match status" value="1"/>
</dbReference>
<organism evidence="2 3">
    <name type="scientific">Limnoglobus roseus</name>
    <dbReference type="NCBI Taxonomy" id="2598579"/>
    <lineage>
        <taxon>Bacteria</taxon>
        <taxon>Pseudomonadati</taxon>
        <taxon>Planctomycetota</taxon>
        <taxon>Planctomycetia</taxon>
        <taxon>Gemmatales</taxon>
        <taxon>Gemmataceae</taxon>
        <taxon>Limnoglobus</taxon>
    </lineage>
</organism>
<accession>A0A5C1ANG3</accession>
<dbReference type="Proteomes" id="UP000324974">
    <property type="component" value="Chromosome"/>
</dbReference>
<evidence type="ECO:0000259" key="1">
    <source>
        <dbReference type="Pfam" id="PF07978"/>
    </source>
</evidence>
<reference evidence="3" key="1">
    <citation type="submission" date="2019-08" db="EMBL/GenBank/DDBJ databases">
        <title>Limnoglobus roseus gen. nov., sp. nov., a novel freshwater planctomycete with a giant genome from the family Gemmataceae.</title>
        <authorList>
            <person name="Kulichevskaya I.S."/>
            <person name="Naumoff D.G."/>
            <person name="Miroshnikov K."/>
            <person name="Ivanova A."/>
            <person name="Philippov D.A."/>
            <person name="Hakobyan A."/>
            <person name="Rijpstra I.C."/>
            <person name="Sinninghe Damste J.S."/>
            <person name="Liesack W."/>
            <person name="Dedysh S.N."/>
        </authorList>
    </citation>
    <scope>NUCLEOTIDE SEQUENCE [LARGE SCALE GENOMIC DNA]</scope>
    <source>
        <strain evidence="3">PX52</strain>
    </source>
</reference>
<name>A0A5C1ANG3_9BACT</name>
<dbReference type="SUPFAM" id="SSF54909">
    <property type="entry name" value="Dimeric alpha+beta barrel"/>
    <property type="match status" value="2"/>
</dbReference>
<proteinExistence type="predicted"/>
<protein>
    <submittedName>
        <fullName evidence="2">NIPSNAP family containing protein</fullName>
    </submittedName>
</protein>